<feature type="transmembrane region" description="Helical" evidence="2">
    <location>
        <begin position="244"/>
        <end position="270"/>
    </location>
</feature>
<keyword evidence="2" id="KW-0472">Membrane</keyword>
<feature type="transmembrane region" description="Helical" evidence="2">
    <location>
        <begin position="68"/>
        <end position="90"/>
    </location>
</feature>
<accession>A0ABQ7SEF8</accession>
<gene>
    <name evidence="3" type="ORF">JD844_026066</name>
</gene>
<evidence type="ECO:0008006" key="5">
    <source>
        <dbReference type="Google" id="ProtNLM"/>
    </source>
</evidence>
<feature type="region of interest" description="Disordered" evidence="1">
    <location>
        <begin position="126"/>
        <end position="166"/>
    </location>
</feature>
<evidence type="ECO:0000256" key="2">
    <source>
        <dbReference type="SAM" id="Phobius"/>
    </source>
</evidence>
<dbReference type="Proteomes" id="UP000826234">
    <property type="component" value="Unassembled WGS sequence"/>
</dbReference>
<evidence type="ECO:0000256" key="1">
    <source>
        <dbReference type="SAM" id="MobiDB-lite"/>
    </source>
</evidence>
<feature type="transmembrane region" description="Helical" evidence="2">
    <location>
        <begin position="217"/>
        <end position="237"/>
    </location>
</feature>
<name>A0ABQ7SEF8_PHRPL</name>
<proteinExistence type="predicted"/>
<dbReference type="EMBL" id="JAIPUX010005290">
    <property type="protein sequence ID" value="KAH0615720.1"/>
    <property type="molecule type" value="Genomic_DNA"/>
</dbReference>
<organism evidence="3 4">
    <name type="scientific">Phrynosoma platyrhinos</name>
    <name type="common">Desert horned lizard</name>
    <dbReference type="NCBI Taxonomy" id="52577"/>
    <lineage>
        <taxon>Eukaryota</taxon>
        <taxon>Metazoa</taxon>
        <taxon>Chordata</taxon>
        <taxon>Craniata</taxon>
        <taxon>Vertebrata</taxon>
        <taxon>Euteleostomi</taxon>
        <taxon>Lepidosauria</taxon>
        <taxon>Squamata</taxon>
        <taxon>Bifurcata</taxon>
        <taxon>Unidentata</taxon>
        <taxon>Episquamata</taxon>
        <taxon>Toxicofera</taxon>
        <taxon>Iguania</taxon>
        <taxon>Phrynosomatidae</taxon>
        <taxon>Phrynosomatinae</taxon>
        <taxon>Phrynosoma</taxon>
    </lineage>
</organism>
<feature type="compositionally biased region" description="Low complexity" evidence="1">
    <location>
        <begin position="154"/>
        <end position="166"/>
    </location>
</feature>
<feature type="transmembrane region" description="Helical" evidence="2">
    <location>
        <begin position="183"/>
        <end position="205"/>
    </location>
</feature>
<comment type="caution">
    <text evidence="3">The sequence shown here is derived from an EMBL/GenBank/DDBJ whole genome shotgun (WGS) entry which is preliminary data.</text>
</comment>
<sequence>MARQSPLLSSYKVLVASTEDGGLLGSFLNGIKMVLSILLFLGVCAFTAYVALLTMALLFASLQVLFNTLIPSTFLILQFLLSALLLLFCLQWMSEILAQQFCFHDPLIMALMEGITQELGQKQVATDSGEGMKTGPMPEEDTCGKSVGQEEEMSSTSPLTSSPKSTSSLHLVGSKVLRVVEQVTLLLAVLIYSIFLAEIVFHVMVSFSIPLSILRDHMVPTILIFLDALGPAAEVFYHDVVGALLLFLSALLLPLTAGCCLHLFLFPSYFKLLKLVW</sequence>
<keyword evidence="2" id="KW-1133">Transmembrane helix</keyword>
<evidence type="ECO:0000313" key="3">
    <source>
        <dbReference type="EMBL" id="KAH0615720.1"/>
    </source>
</evidence>
<keyword evidence="4" id="KW-1185">Reference proteome</keyword>
<feature type="transmembrane region" description="Helical" evidence="2">
    <location>
        <begin position="37"/>
        <end position="62"/>
    </location>
</feature>
<protein>
    <recommendedName>
        <fullName evidence="5">Transmembrane protein 245</fullName>
    </recommendedName>
</protein>
<reference evidence="3 4" key="1">
    <citation type="journal article" date="2022" name="Gigascience">
        <title>A chromosome-level genome assembly and annotation of the desert horned lizard, Phrynosoma platyrhinos, provides insight into chromosomal rearrangements among reptiles.</title>
        <authorList>
            <person name="Koochekian N."/>
            <person name="Ascanio A."/>
            <person name="Farleigh K."/>
            <person name="Card D.C."/>
            <person name="Schield D.R."/>
            <person name="Castoe T.A."/>
            <person name="Jezkova T."/>
        </authorList>
    </citation>
    <scope>NUCLEOTIDE SEQUENCE [LARGE SCALE GENOMIC DNA]</scope>
    <source>
        <strain evidence="3">NK-2021</strain>
    </source>
</reference>
<evidence type="ECO:0000313" key="4">
    <source>
        <dbReference type="Proteomes" id="UP000826234"/>
    </source>
</evidence>
<keyword evidence="2" id="KW-0812">Transmembrane</keyword>